<dbReference type="PANTHER" id="PTHR11915">
    <property type="entry name" value="SPECTRIN/FILAMIN RELATED CYTOSKELETAL PROTEIN"/>
    <property type="match status" value="1"/>
</dbReference>
<dbReference type="Pfam" id="PF00307">
    <property type="entry name" value="CH"/>
    <property type="match status" value="2"/>
</dbReference>
<dbReference type="SUPFAM" id="SSF50729">
    <property type="entry name" value="PH domain-like"/>
    <property type="match status" value="1"/>
</dbReference>
<dbReference type="CDD" id="cd00176">
    <property type="entry name" value="SPEC"/>
    <property type="match status" value="7"/>
</dbReference>
<dbReference type="InterPro" id="IPR016343">
    <property type="entry name" value="Spectrin_bsu"/>
</dbReference>
<dbReference type="InterPro" id="IPR001589">
    <property type="entry name" value="Actinin_actin-bd_CS"/>
</dbReference>
<dbReference type="FunFam" id="1.20.58.60:FF:000033">
    <property type="entry name" value="Spectrin beta chain"/>
    <property type="match status" value="1"/>
</dbReference>
<dbReference type="InterPro" id="IPR036872">
    <property type="entry name" value="CH_dom_sf"/>
</dbReference>
<dbReference type="SMART" id="SM00150">
    <property type="entry name" value="SPEC"/>
    <property type="match status" value="17"/>
</dbReference>
<dbReference type="InterPro" id="IPR011993">
    <property type="entry name" value="PH-like_dom_sf"/>
</dbReference>
<dbReference type="PROSITE" id="PS00019">
    <property type="entry name" value="ACTININ_1"/>
    <property type="match status" value="1"/>
</dbReference>
<dbReference type="PROSITE" id="PS50021">
    <property type="entry name" value="CH"/>
    <property type="match status" value="2"/>
</dbReference>
<dbReference type="GO" id="GO:0003779">
    <property type="term" value="F:actin binding"/>
    <property type="evidence" value="ECO:0007669"/>
    <property type="project" value="UniProtKB-KW"/>
</dbReference>
<dbReference type="Pfam" id="PF00435">
    <property type="entry name" value="Spectrin"/>
    <property type="match status" value="17"/>
</dbReference>
<dbReference type="SUPFAM" id="SSF46966">
    <property type="entry name" value="Spectrin repeat"/>
    <property type="match status" value="13"/>
</dbReference>
<feature type="compositionally biased region" description="Basic and acidic residues" evidence="13">
    <location>
        <begin position="2103"/>
        <end position="2121"/>
    </location>
</feature>
<dbReference type="CDD" id="cd21246">
    <property type="entry name" value="CH_SPTB-like_rpt1"/>
    <property type="match status" value="1"/>
</dbReference>
<evidence type="ECO:0000256" key="4">
    <source>
        <dbReference type="ARBA" id="ARBA00022490"/>
    </source>
</evidence>
<dbReference type="InterPro" id="IPR018159">
    <property type="entry name" value="Spectrin/alpha-actinin"/>
</dbReference>
<dbReference type="GO" id="GO:0005200">
    <property type="term" value="F:structural constituent of cytoskeleton"/>
    <property type="evidence" value="ECO:0007669"/>
    <property type="project" value="UniProtKB-UniRule"/>
</dbReference>
<dbReference type="PROSITE" id="PS00020">
    <property type="entry name" value="ACTININ_2"/>
    <property type="match status" value="1"/>
</dbReference>
<organism evidence="16 17">
    <name type="scientific">Strongylocentrotus purpuratus</name>
    <name type="common">Purple sea urchin</name>
    <dbReference type="NCBI Taxonomy" id="7668"/>
    <lineage>
        <taxon>Eukaryota</taxon>
        <taxon>Metazoa</taxon>
        <taxon>Echinodermata</taxon>
        <taxon>Eleutherozoa</taxon>
        <taxon>Echinozoa</taxon>
        <taxon>Echinoidea</taxon>
        <taxon>Euechinoidea</taxon>
        <taxon>Echinacea</taxon>
        <taxon>Camarodonta</taxon>
        <taxon>Echinidea</taxon>
        <taxon>Strongylocentrotidae</taxon>
        <taxon>Strongylocentrotus</taxon>
    </lineage>
</organism>
<evidence type="ECO:0000256" key="5">
    <source>
        <dbReference type="ARBA" id="ARBA00022553"/>
    </source>
</evidence>
<dbReference type="GO" id="GO:0008091">
    <property type="term" value="C:spectrin"/>
    <property type="evidence" value="ECO:0007669"/>
    <property type="project" value="InterPro"/>
</dbReference>
<evidence type="ECO:0000256" key="1">
    <source>
        <dbReference type="ARBA" id="ARBA00004245"/>
    </source>
</evidence>
<evidence type="ECO:0000313" key="17">
    <source>
        <dbReference type="Proteomes" id="UP000007110"/>
    </source>
</evidence>
<evidence type="ECO:0000259" key="15">
    <source>
        <dbReference type="PROSITE" id="PS50021"/>
    </source>
</evidence>
<feature type="region of interest" description="Disordered" evidence="13">
    <location>
        <begin position="2306"/>
        <end position="2344"/>
    </location>
</feature>
<dbReference type="Gene3D" id="1.20.58.60">
    <property type="match status" value="11"/>
</dbReference>
<feature type="compositionally biased region" description="Low complexity" evidence="13">
    <location>
        <begin position="2126"/>
        <end position="2135"/>
    </location>
</feature>
<dbReference type="FunFam" id="1.20.58.60:FF:000083">
    <property type="entry name" value="Spectrin beta chain"/>
    <property type="match status" value="1"/>
</dbReference>
<feature type="coiled-coil region" evidence="12">
    <location>
        <begin position="1088"/>
        <end position="1115"/>
    </location>
</feature>
<dbReference type="Gene3D" id="1.10.418.10">
    <property type="entry name" value="Calponin-like domain"/>
    <property type="match status" value="2"/>
</dbReference>
<feature type="coiled-coil region" evidence="12">
    <location>
        <begin position="444"/>
        <end position="478"/>
    </location>
</feature>
<evidence type="ECO:0000256" key="6">
    <source>
        <dbReference type="ARBA" id="ARBA00022737"/>
    </source>
</evidence>
<keyword evidence="7" id="KW-0007">Acetylation</keyword>
<feature type="domain" description="Calponin-homology (CH)" evidence="15">
    <location>
        <begin position="42"/>
        <end position="146"/>
    </location>
</feature>
<feature type="coiled-coil region" evidence="12">
    <location>
        <begin position="1307"/>
        <end position="1359"/>
    </location>
</feature>
<feature type="coiled-coil region" evidence="12">
    <location>
        <begin position="770"/>
        <end position="804"/>
    </location>
</feature>
<dbReference type="PIRSF" id="PIRSF002297">
    <property type="entry name" value="Spectrin_beta_subunit"/>
    <property type="match status" value="1"/>
</dbReference>
<evidence type="ECO:0000256" key="9">
    <source>
        <dbReference type="ARBA" id="ARBA00023212"/>
    </source>
</evidence>
<dbReference type="PRINTS" id="PR00683">
    <property type="entry name" value="SPECTRINPH"/>
</dbReference>
<dbReference type="FunFam" id="1.10.418.10:FF:000004">
    <property type="entry name" value="Spectrin beta chain"/>
    <property type="match status" value="1"/>
</dbReference>
<dbReference type="GO" id="GO:0005543">
    <property type="term" value="F:phospholipid binding"/>
    <property type="evidence" value="ECO:0007669"/>
    <property type="project" value="InterPro"/>
</dbReference>
<keyword evidence="6" id="KW-0677">Repeat</keyword>
<evidence type="ECO:0000256" key="8">
    <source>
        <dbReference type="ARBA" id="ARBA00023203"/>
    </source>
</evidence>
<sequence length="2344" mass="270517">MSLEMENNGVKYDNNEDAALDDGGAKLFERSRIRALADEREMVQKKTFTKWVNSHLQRVGCRIVDLYTDLYDGRMLIKLLEVLSGDKLPKPTKGKMRIHCLENVDKALQFLKEKRVHLENMGSHDIVDSNHRLTLGLIWTIILRFQIQDIHFEDDNTETRSAKDALLLWCQMKTAGYANVDIRNFTTSWRDGLAFNALVHKHRPDLIDYNKLTKVQPVQNLNNVFNVAEQKLGLMKLLDPEDIVVDHPDEKSIITYVVTYYHYFSKMKAETVSGKRIGKVINGAIDNDKLITEYDKVTSDLLKWIRQTVEILNDRDFANSLQGVQQQLLSFNTYRTVEKPPKFIEKGNLEVMLFTIQSKMRANNQKPFMPKEGKLVHEINKAWENLEKSEHGRELALRQELIRQEKLEQLAARFDRKAAMRETWLSENQRLVAQDNFGFDLPAVEAAAKKHEAIETDIKAYQERVFAVVAVAQELEEERFHDIERINARKNNILRLWDYLIELLKARRVRLQLSLEIQRRFQEMELLLDSMEETKVLLLSEDYGKHLMGVEDLIQKHNMLESDIVVYGEQVTNVNNQAAKYMDPNGPDGSGYLPVDPEIVGSRMNHLEERYHELQELARLRRDKLDESLRLWQFFWDLADDENWIKEKQQIVSSTDIGHDLTTVKLLLNKHKALETEKSGRHAQLESNIRVGEDLIAEEHFGAPKIQDRITNVQNMWQRLQELSDQRKARLLEAVDLYQFFADADDVDTWMLDTLRLVSSEDVGRDEASAESLLKKHRDVTEELQNYEKIISGLHKQAEELGEQDRDSPEVQTRLGTIDRRYKELLELAKLRKQRLLDALSLYKLFNEADAVEAWIDEKEHTLNALIPAEDLESNEVILARFDRLEGEVEVNGAKVELVNQLARQLLAVEHPNSTEITTKQNQLNSRWADLRALLQQKRDAVMAVTEVQTYHIECQETTQWIRDKARLIQATEELGNDLGGIMVLQRRLKGMESDLAAIEAKLEALDNEAQKLAEEHPEEAKLIKERYDEIMVVWLELKELLKSREAALAEAGDLHQFLRDLDDFQAWLSTTMTTVASEETPESLAEAEKYLNKHAAIKDEIDGYEDKYAKMKENGERITEGQTDTQYMFLRQRLQALDDGWLELHQMWDNRQLLLSQALNYQMFQRDARQADSILNQQENFLTKVEQPNSLEACDEAIKKYEHFIDQMATNDEKINTVLSFANRLCDEDHYAADKINKKAENIDERRKANRLAAEAMLEKLKDNRLLQSFLQEAEELGLWVVEKMVVAQEETYDGARSLHSKWQKHQAFEAELVANKERLDKLKEHGDELIKEKPETREEVEAKIADLEQQWNELENTTKTKGKTLFEANSQQLFTDACDDMEQKIVDLETELCHADAAGDLVSVNNLLKKQQVYEQFLVIKQEEVESLQCQVSSLENVEHIEKVTAKKELMAQRFSNLSDPLKKRRGELEAQQQGYQVLRDLDDEKIWVQEKLPLATSHDVGNNLQAVQTLQKKTNTLNAEVDGHVPQVEEVIERGKAMIEQGHPQSEYIKVSITELEEHVIMLKSAISGRKDKLVDSNKAQQYYFNAAEAEAWMSEQELYMMGEERAKDEASAATMAKKHAILESAVEDYAETINEVSHEAKQLIDEAHPQSDQIAIRQSQIDKLYAGLKDLAEERRARLQETTRLFALNQEVDDIEQWIAEREVVAGSHELGQDLEHVTMLQQRFAEFGRDTHNIGTEKVAHTNRTCDKLINEGHADAATISEWKDQINEAWADLLELIDTRTRMLAASYELHKFYSDAKDVLAHIQEKQQEMSEELGKDQQSVAILQRKHVSFQSDLSALGQQVNDVQEEAGRLRAAYAGDKAREIDTREQEVVDAWNNLNSSIKFRCVRLDQTDELFRFLNLVRALMMWMEDILLQIINQDKARDVSGVELLMNGHQNIKAEIDTRDGNFTECFTMGKDMLARDHYASKDIHTKLVQVGGKRQEMIADWEHRWEYLQLILEVYQFARDAHAAEAWLMSQEQYLRSDDYGDSLDEVEKLIKRHEAFEKALYCQEERFTALEKLTTFELRELRKRQDEARRAAGENSPPMKESPSLKHKIVDDFMYEEREKERRANEEAEQEQQQQEQAEIRQAATKYVEEVQEMVSQEAQREVHATAVDGGAEGHTDDEPMNGEEEPAPGTVPAGAFGGANEAEGFLMRKHQFEAGGKKASNRSWNHVYGITHGQSLSFYKDAKNKLKEITFNNEHPLNLSGATAEYAEDYTKKKHVFRLKLEDASEYLFQSKDSDELGYWLNQLHTAISGTGESASKEQKRAHTLPADSTSPGGKKAKGKGLFTLKRK</sequence>
<keyword evidence="5" id="KW-0597">Phosphoprotein</keyword>
<dbReference type="CDD" id="cd10571">
    <property type="entry name" value="PH_beta_spectrin"/>
    <property type="match status" value="1"/>
</dbReference>
<dbReference type="EnsemblMetazoa" id="XM_030998446">
    <property type="protein sequence ID" value="XP_030854306"/>
    <property type="gene ID" value="LOC584503"/>
</dbReference>
<evidence type="ECO:0000256" key="12">
    <source>
        <dbReference type="SAM" id="Coils"/>
    </source>
</evidence>
<evidence type="ECO:0000256" key="10">
    <source>
        <dbReference type="ARBA" id="ARBA00054264"/>
    </source>
</evidence>
<feature type="region of interest" description="Disordered" evidence="13">
    <location>
        <begin position="2082"/>
        <end position="2135"/>
    </location>
</feature>
<dbReference type="FunFam" id="1.20.58.60:FF:000106">
    <property type="entry name" value="Spectrin beta chain"/>
    <property type="match status" value="1"/>
</dbReference>
<dbReference type="FunFam" id="1.10.418.10:FF:000003">
    <property type="entry name" value="Spectrin beta chain"/>
    <property type="match status" value="1"/>
</dbReference>
<dbReference type="GO" id="GO:0051693">
    <property type="term" value="P:actin filament capping"/>
    <property type="evidence" value="ECO:0007669"/>
    <property type="project" value="UniProtKB-UniRule"/>
</dbReference>
<keyword evidence="8 11" id="KW-0009">Actin-binding</keyword>
<dbReference type="SMART" id="SM00233">
    <property type="entry name" value="PH"/>
    <property type="match status" value="1"/>
</dbReference>
<dbReference type="FunFam" id="1.20.58.60:FF:000019">
    <property type="entry name" value="Spectrin beta chain"/>
    <property type="match status" value="1"/>
</dbReference>
<dbReference type="CDD" id="cd21248">
    <property type="entry name" value="CH_SPTB_like_rpt2"/>
    <property type="match status" value="1"/>
</dbReference>
<reference evidence="16" key="2">
    <citation type="submission" date="2021-01" db="UniProtKB">
        <authorList>
            <consortium name="EnsemblMetazoa"/>
        </authorList>
    </citation>
    <scope>IDENTIFICATION</scope>
</reference>
<feature type="domain" description="PH" evidence="14">
    <location>
        <begin position="2195"/>
        <end position="2305"/>
    </location>
</feature>
<evidence type="ECO:0000256" key="11">
    <source>
        <dbReference type="PIRNR" id="PIRNR002297"/>
    </source>
</evidence>
<keyword evidence="17" id="KW-1185">Reference proteome</keyword>
<evidence type="ECO:0000256" key="3">
    <source>
        <dbReference type="ARBA" id="ARBA00022467"/>
    </source>
</evidence>
<dbReference type="InterPro" id="IPR041681">
    <property type="entry name" value="PH_9"/>
</dbReference>
<dbReference type="RefSeq" id="XP_030854306.1">
    <property type="nucleotide sequence ID" value="XM_030998446.1"/>
</dbReference>
<dbReference type="FunFam" id="2.30.29.30:FF:000024">
    <property type="entry name" value="Spectrin beta chain"/>
    <property type="match status" value="1"/>
</dbReference>
<comment type="function">
    <text evidence="10">Probably plays an important role in neuronal membrane skeleton.</text>
</comment>
<dbReference type="FunFam" id="1.20.58.60:FF:000059">
    <property type="entry name" value="Spectrin beta chain"/>
    <property type="match status" value="1"/>
</dbReference>
<dbReference type="Pfam" id="PF15410">
    <property type="entry name" value="PH_9"/>
    <property type="match status" value="1"/>
</dbReference>
<dbReference type="Proteomes" id="UP000007110">
    <property type="component" value="Unassembled WGS sequence"/>
</dbReference>
<feature type="region of interest" description="Disordered" evidence="13">
    <location>
        <begin position="2165"/>
        <end position="2184"/>
    </location>
</feature>
<feature type="coiled-coil region" evidence="12">
    <location>
        <begin position="982"/>
        <end position="1016"/>
    </location>
</feature>
<dbReference type="InterPro" id="IPR001605">
    <property type="entry name" value="PH_dom-spectrin-type"/>
</dbReference>
<accession>A0A7M7PP10</accession>
<protein>
    <recommendedName>
        <fullName evidence="11">Spectrin beta chain</fullName>
    </recommendedName>
</protein>
<evidence type="ECO:0000256" key="2">
    <source>
        <dbReference type="ARBA" id="ARBA00006826"/>
    </source>
</evidence>
<dbReference type="SUPFAM" id="SSF47576">
    <property type="entry name" value="Calponin-homology domain, CH-domain"/>
    <property type="match status" value="1"/>
</dbReference>
<feature type="domain" description="Calponin-homology (CH)" evidence="15">
    <location>
        <begin position="160"/>
        <end position="265"/>
    </location>
</feature>
<dbReference type="GO" id="GO:0016020">
    <property type="term" value="C:membrane"/>
    <property type="evidence" value="ECO:0007669"/>
    <property type="project" value="UniProtKB-ARBA"/>
</dbReference>
<evidence type="ECO:0000256" key="13">
    <source>
        <dbReference type="SAM" id="MobiDB-lite"/>
    </source>
</evidence>
<dbReference type="InterPro" id="IPR001715">
    <property type="entry name" value="CH_dom"/>
</dbReference>
<dbReference type="GO" id="GO:0016192">
    <property type="term" value="P:vesicle-mediated transport"/>
    <property type="evidence" value="ECO:0007669"/>
    <property type="project" value="UniProtKB-ARBA"/>
</dbReference>
<dbReference type="Gene3D" id="2.30.29.30">
    <property type="entry name" value="Pleckstrin-homology domain (PH domain)/Phosphotyrosine-binding domain (PTB)"/>
    <property type="match status" value="1"/>
</dbReference>
<comment type="subcellular location">
    <subcellularLocation>
        <location evidence="1">Cytoplasm</location>
        <location evidence="1">Cytoskeleton</location>
    </subcellularLocation>
</comment>
<dbReference type="FunFam" id="1.20.58.60:FF:000028">
    <property type="entry name" value="Spectrin beta chain"/>
    <property type="match status" value="1"/>
</dbReference>
<keyword evidence="3 11" id="KW-0117">Actin capping</keyword>
<feature type="coiled-coil region" evidence="12">
    <location>
        <begin position="1800"/>
        <end position="1862"/>
    </location>
</feature>
<evidence type="ECO:0000313" key="16">
    <source>
        <dbReference type="EnsemblMetazoa" id="XP_030854306"/>
    </source>
</evidence>
<keyword evidence="4 11" id="KW-0963">Cytoplasm</keyword>
<dbReference type="GeneID" id="584503"/>
<reference evidence="17" key="1">
    <citation type="submission" date="2015-02" db="EMBL/GenBank/DDBJ databases">
        <title>Genome sequencing for Strongylocentrotus purpuratus.</title>
        <authorList>
            <person name="Murali S."/>
            <person name="Liu Y."/>
            <person name="Vee V."/>
            <person name="English A."/>
            <person name="Wang M."/>
            <person name="Skinner E."/>
            <person name="Han Y."/>
            <person name="Muzny D.M."/>
            <person name="Worley K.C."/>
            <person name="Gibbs R.A."/>
        </authorList>
    </citation>
    <scope>NUCLEOTIDE SEQUENCE</scope>
</reference>
<dbReference type="InterPro" id="IPR001849">
    <property type="entry name" value="PH_domain"/>
</dbReference>
<dbReference type="InterPro" id="IPR002017">
    <property type="entry name" value="Spectrin_repeat"/>
</dbReference>
<dbReference type="FunFam" id="1.20.58.60:FF:000011">
    <property type="entry name" value="Spectrin beta chain"/>
    <property type="match status" value="1"/>
</dbReference>
<feature type="compositionally biased region" description="Basic residues" evidence="13">
    <location>
        <begin position="2331"/>
        <end position="2344"/>
    </location>
</feature>
<keyword evidence="12" id="KW-0175">Coiled coil</keyword>
<keyword evidence="9 11" id="KW-0206">Cytoskeleton</keyword>
<name>A0A7M7PP10_STRPU</name>
<proteinExistence type="inferred from homology"/>
<dbReference type="PROSITE" id="PS50003">
    <property type="entry name" value="PH_DOMAIN"/>
    <property type="match status" value="1"/>
</dbReference>
<comment type="similarity">
    <text evidence="2 11">Belongs to the spectrin family.</text>
</comment>
<dbReference type="SMART" id="SM00033">
    <property type="entry name" value="CH"/>
    <property type="match status" value="2"/>
</dbReference>
<evidence type="ECO:0000256" key="7">
    <source>
        <dbReference type="ARBA" id="ARBA00022990"/>
    </source>
</evidence>
<evidence type="ECO:0000259" key="14">
    <source>
        <dbReference type="PROSITE" id="PS50003"/>
    </source>
</evidence>